<reference evidence="8" key="2">
    <citation type="journal article" date="2021" name="PeerJ">
        <title>Extensive microbial diversity within the chicken gut microbiome revealed by metagenomics and culture.</title>
        <authorList>
            <person name="Gilroy R."/>
            <person name="Ravi A."/>
            <person name="Getino M."/>
            <person name="Pursley I."/>
            <person name="Horton D.L."/>
            <person name="Alikhan N.F."/>
            <person name="Baker D."/>
            <person name="Gharbi K."/>
            <person name="Hall N."/>
            <person name="Watson M."/>
            <person name="Adriaenssens E.M."/>
            <person name="Foster-Nyarko E."/>
            <person name="Jarju S."/>
            <person name="Secka A."/>
            <person name="Antonio M."/>
            <person name="Oren A."/>
            <person name="Chaudhuri R.R."/>
            <person name="La Ragione R."/>
            <person name="Hildebrand F."/>
            <person name="Pallen M.J."/>
        </authorList>
    </citation>
    <scope>NUCLEOTIDE SEQUENCE</scope>
    <source>
        <strain evidence="8">20514</strain>
    </source>
</reference>
<dbReference type="GO" id="GO:0015562">
    <property type="term" value="F:efflux transmembrane transporter activity"/>
    <property type="evidence" value="ECO:0007669"/>
    <property type="project" value="InterPro"/>
</dbReference>
<evidence type="ECO:0000313" key="8">
    <source>
        <dbReference type="EMBL" id="MBO8449407.1"/>
    </source>
</evidence>
<evidence type="ECO:0000256" key="2">
    <source>
        <dbReference type="ARBA" id="ARBA00007613"/>
    </source>
</evidence>
<evidence type="ECO:0000313" key="9">
    <source>
        <dbReference type="Proteomes" id="UP000810252"/>
    </source>
</evidence>
<keyword evidence="5" id="KW-0812">Transmembrane</keyword>
<name>A0A9D9ELP1_9BACT</name>
<dbReference type="EMBL" id="JADIMQ010000128">
    <property type="protein sequence ID" value="MBO8449407.1"/>
    <property type="molecule type" value="Genomic_DNA"/>
</dbReference>
<dbReference type="GO" id="GO:0009279">
    <property type="term" value="C:cell outer membrane"/>
    <property type="evidence" value="ECO:0007669"/>
    <property type="project" value="UniProtKB-SubCell"/>
</dbReference>
<dbReference type="Pfam" id="PF02321">
    <property type="entry name" value="OEP"/>
    <property type="match status" value="1"/>
</dbReference>
<gene>
    <name evidence="8" type="ORF">IAC29_09085</name>
</gene>
<protein>
    <submittedName>
        <fullName evidence="8">TolC family protein</fullName>
    </submittedName>
</protein>
<dbReference type="AlphaFoldDB" id="A0A9D9ELP1"/>
<reference evidence="8" key="1">
    <citation type="submission" date="2020-10" db="EMBL/GenBank/DDBJ databases">
        <authorList>
            <person name="Gilroy R."/>
        </authorList>
    </citation>
    <scope>NUCLEOTIDE SEQUENCE</scope>
    <source>
        <strain evidence="8">20514</strain>
    </source>
</reference>
<evidence type="ECO:0000256" key="5">
    <source>
        <dbReference type="ARBA" id="ARBA00022692"/>
    </source>
</evidence>
<keyword evidence="3" id="KW-0813">Transport</keyword>
<comment type="caution">
    <text evidence="8">The sequence shown here is derived from an EMBL/GenBank/DDBJ whole genome shotgun (WGS) entry which is preliminary data.</text>
</comment>
<keyword evidence="7" id="KW-0998">Cell outer membrane</keyword>
<dbReference type="PANTHER" id="PTHR30026:SF20">
    <property type="entry name" value="OUTER MEMBRANE PROTEIN TOLC"/>
    <property type="match status" value="1"/>
</dbReference>
<evidence type="ECO:0000256" key="1">
    <source>
        <dbReference type="ARBA" id="ARBA00004442"/>
    </source>
</evidence>
<dbReference type="InterPro" id="IPR003423">
    <property type="entry name" value="OMP_efflux"/>
</dbReference>
<dbReference type="InterPro" id="IPR051906">
    <property type="entry name" value="TolC-like"/>
</dbReference>
<dbReference type="Gene3D" id="1.20.1600.10">
    <property type="entry name" value="Outer membrane efflux proteins (OEP)"/>
    <property type="match status" value="1"/>
</dbReference>
<evidence type="ECO:0000256" key="7">
    <source>
        <dbReference type="ARBA" id="ARBA00023237"/>
    </source>
</evidence>
<evidence type="ECO:0000256" key="4">
    <source>
        <dbReference type="ARBA" id="ARBA00022452"/>
    </source>
</evidence>
<comment type="similarity">
    <text evidence="2">Belongs to the outer membrane factor (OMF) (TC 1.B.17) family.</text>
</comment>
<comment type="subcellular location">
    <subcellularLocation>
        <location evidence="1">Cell outer membrane</location>
    </subcellularLocation>
</comment>
<organism evidence="8 9">
    <name type="scientific">Candidatus Cryptobacteroides merdigallinarum</name>
    <dbReference type="NCBI Taxonomy" id="2840770"/>
    <lineage>
        <taxon>Bacteria</taxon>
        <taxon>Pseudomonadati</taxon>
        <taxon>Bacteroidota</taxon>
        <taxon>Bacteroidia</taxon>
        <taxon>Bacteroidales</taxon>
        <taxon>Candidatus Cryptobacteroides</taxon>
    </lineage>
</organism>
<dbReference type="GO" id="GO:0015288">
    <property type="term" value="F:porin activity"/>
    <property type="evidence" value="ECO:0007669"/>
    <property type="project" value="TreeGrafter"/>
</dbReference>
<keyword evidence="6" id="KW-0472">Membrane</keyword>
<dbReference type="SUPFAM" id="SSF56954">
    <property type="entry name" value="Outer membrane efflux proteins (OEP)"/>
    <property type="match status" value="1"/>
</dbReference>
<dbReference type="PANTHER" id="PTHR30026">
    <property type="entry name" value="OUTER MEMBRANE PROTEIN TOLC"/>
    <property type="match status" value="1"/>
</dbReference>
<dbReference type="Proteomes" id="UP000810252">
    <property type="component" value="Unassembled WGS sequence"/>
</dbReference>
<evidence type="ECO:0000256" key="6">
    <source>
        <dbReference type="ARBA" id="ARBA00023136"/>
    </source>
</evidence>
<proteinExistence type="inferred from homology"/>
<sequence>MKTVSEIKGCNKQKNFYADRLAVLLSLWISMATFPGEILAQQTSEMTLEQVIDVARSNSVAAIEAKASFVSDYWAYRSYKASRLPSLNLYGNLASFDRSLRQLQNYETGELVYTSNYNMQNSLGLSVVQNLPFTGGTVSLYTDLSRIDQFGADFGKTWYAQPVTFEYEQPLLSYNSFKWEKKISPKKYEYAKRAYIESMEQVTIDAVTCYFDLMLARKAHDTAVSNYRNTMQMFSVAAQRLVLGSVTKDEYLQLELRMLNDSISINETAVKVKEAQMQMNSLLGYDERMEIIPVAEPHLPDIWMDYDMVMEKAIKNSSFRLDNEIKTLTAESDIARAKADRGASVSFRAKFGLSNSDAAFRETYKNLVDQEVVGITFSIPIFDWGLGRGRVKEAEAQAEAVEAQVEQAENDYRRQVYTAVGQFNSQRQQCMASERASRVARERYSLVMDRFRRGTASVMELNTAQSECDTATEKYIGDLSSYWSYYYAIRQLTLFDFIEGKDIEVDFEELIK</sequence>
<evidence type="ECO:0000256" key="3">
    <source>
        <dbReference type="ARBA" id="ARBA00022448"/>
    </source>
</evidence>
<accession>A0A9D9ELP1</accession>
<dbReference type="GO" id="GO:1990281">
    <property type="term" value="C:efflux pump complex"/>
    <property type="evidence" value="ECO:0007669"/>
    <property type="project" value="TreeGrafter"/>
</dbReference>
<keyword evidence="4" id="KW-1134">Transmembrane beta strand</keyword>